<comment type="similarity">
    <text evidence="1">Belongs to the NAD(P)-dependent epimerase/dehydratase family.</text>
</comment>
<name>A0ABW3VFT7_9PSEU</name>
<comment type="caution">
    <text evidence="3">The sequence shown here is derived from an EMBL/GenBank/DDBJ whole genome shotgun (WGS) entry which is preliminary data.</text>
</comment>
<dbReference type="InterPro" id="IPR036291">
    <property type="entry name" value="NAD(P)-bd_dom_sf"/>
</dbReference>
<evidence type="ECO:0000259" key="2">
    <source>
        <dbReference type="Pfam" id="PF01370"/>
    </source>
</evidence>
<evidence type="ECO:0000313" key="3">
    <source>
        <dbReference type="EMBL" id="MFD1233979.1"/>
    </source>
</evidence>
<sequence length="319" mass="33167">MRAVVTGGAGFIGSTIVDELVARGDDVLVVDDLSHGSEANLTSALAAGTRLERLDVRDGAGVAAAFTAFRPDVVFHLAAQIDVRRSMTEPAFDAATNVLGSVNVFDAARLAGARRVVNTSTGGAIYGETSTVPTPETEPARPLSAYGLSKRTAEEYGAWFRRAHGLDVVTLRYGNVYGPRQDPTGDAGVIAIFCDRVLTGRRPTIFGDGTQTRDYVFVGDIAAANLAAADAGSPAHDHYNVGTGTEVDVVELAAAIAEAAGVGADAFAPEFLPARAGEVLRSCLDVSRARADLGLRAPTPLRDGIATTLGWVRTVTPTA</sequence>
<gene>
    <name evidence="3" type="ORF">ACFQ34_11850</name>
</gene>
<dbReference type="EMBL" id="JBHTMB010000096">
    <property type="protein sequence ID" value="MFD1233979.1"/>
    <property type="molecule type" value="Genomic_DNA"/>
</dbReference>
<protein>
    <submittedName>
        <fullName evidence="3">NAD-dependent epimerase/dehydratase family protein</fullName>
    </submittedName>
</protein>
<dbReference type="RefSeq" id="WP_346094521.1">
    <property type="nucleotide sequence ID" value="NZ_BAABKS010000101.1"/>
</dbReference>
<evidence type="ECO:0000256" key="1">
    <source>
        <dbReference type="ARBA" id="ARBA00007637"/>
    </source>
</evidence>
<dbReference type="PANTHER" id="PTHR43000">
    <property type="entry name" value="DTDP-D-GLUCOSE 4,6-DEHYDRATASE-RELATED"/>
    <property type="match status" value="1"/>
</dbReference>
<keyword evidence="4" id="KW-1185">Reference proteome</keyword>
<organism evidence="3 4">
    <name type="scientific">Pseudonocardia benzenivorans</name>
    <dbReference type="NCBI Taxonomy" id="228005"/>
    <lineage>
        <taxon>Bacteria</taxon>
        <taxon>Bacillati</taxon>
        <taxon>Actinomycetota</taxon>
        <taxon>Actinomycetes</taxon>
        <taxon>Pseudonocardiales</taxon>
        <taxon>Pseudonocardiaceae</taxon>
        <taxon>Pseudonocardia</taxon>
    </lineage>
</organism>
<dbReference type="Pfam" id="PF01370">
    <property type="entry name" value="Epimerase"/>
    <property type="match status" value="1"/>
</dbReference>
<feature type="domain" description="NAD-dependent epimerase/dehydratase" evidence="2">
    <location>
        <begin position="4"/>
        <end position="242"/>
    </location>
</feature>
<proteinExistence type="inferred from homology"/>
<accession>A0ABW3VFT7</accession>
<dbReference type="SUPFAM" id="SSF51735">
    <property type="entry name" value="NAD(P)-binding Rossmann-fold domains"/>
    <property type="match status" value="1"/>
</dbReference>
<dbReference type="Gene3D" id="3.40.50.720">
    <property type="entry name" value="NAD(P)-binding Rossmann-like Domain"/>
    <property type="match status" value="1"/>
</dbReference>
<dbReference type="Proteomes" id="UP001597182">
    <property type="component" value="Unassembled WGS sequence"/>
</dbReference>
<dbReference type="Gene3D" id="3.90.25.10">
    <property type="entry name" value="UDP-galactose 4-epimerase, domain 1"/>
    <property type="match status" value="1"/>
</dbReference>
<dbReference type="InterPro" id="IPR001509">
    <property type="entry name" value="Epimerase_deHydtase"/>
</dbReference>
<reference evidence="4" key="1">
    <citation type="journal article" date="2019" name="Int. J. Syst. Evol. Microbiol.">
        <title>The Global Catalogue of Microorganisms (GCM) 10K type strain sequencing project: providing services to taxonomists for standard genome sequencing and annotation.</title>
        <authorList>
            <consortium name="The Broad Institute Genomics Platform"/>
            <consortium name="The Broad Institute Genome Sequencing Center for Infectious Disease"/>
            <person name="Wu L."/>
            <person name="Ma J."/>
        </authorList>
    </citation>
    <scope>NUCLEOTIDE SEQUENCE [LARGE SCALE GENOMIC DNA]</scope>
    <source>
        <strain evidence="4">CCUG 49018</strain>
    </source>
</reference>
<evidence type="ECO:0000313" key="4">
    <source>
        <dbReference type="Proteomes" id="UP001597182"/>
    </source>
</evidence>